<dbReference type="OrthoDB" id="2498029at2759"/>
<proteinExistence type="predicted"/>
<sequence length="257" mass="27205">MTSPVQQDLVSCYFETSRGTKTHYLQSGPPTGPLLIALHGLGGSTNTFLPLLSVIPQTFRTVLVDFQGFGKTPPTADSSKPLSITGHVADLHDLITSLQEPAAAEAASHLRGVVLVGHSLGAIGKIAITNGVRDRGIDFAEEIAARSNLHDGSEEAARDAVRREVETASDPEAYAQTAEAVVAPDHHDPNYARIRCPAVFVAGDRDVISPVDRSRDLSALVGGPSWVEIVKSGHQPLLEDPDAVRSAVGKLLSQVDV</sequence>
<dbReference type="EnsemblFungi" id="MAPG_07269T0">
    <property type="protein sequence ID" value="MAPG_07269T0"/>
    <property type="gene ID" value="MAPG_07269"/>
</dbReference>
<gene>
    <name evidence="2" type="ORF">MAPG_07269</name>
</gene>
<reference evidence="2" key="1">
    <citation type="submission" date="2010-05" db="EMBL/GenBank/DDBJ databases">
        <title>The Genome Sequence of Magnaporthe poae strain ATCC 64411.</title>
        <authorList>
            <consortium name="The Broad Institute Genome Sequencing Platform"/>
            <consortium name="Broad Institute Genome Sequencing Center for Infectious Disease"/>
            <person name="Ma L.-J."/>
            <person name="Dead R."/>
            <person name="Young S."/>
            <person name="Zeng Q."/>
            <person name="Koehrsen M."/>
            <person name="Alvarado L."/>
            <person name="Berlin A."/>
            <person name="Chapman S.B."/>
            <person name="Chen Z."/>
            <person name="Freedman E."/>
            <person name="Gellesch M."/>
            <person name="Goldberg J."/>
            <person name="Griggs A."/>
            <person name="Gujja S."/>
            <person name="Heilman E.R."/>
            <person name="Heiman D."/>
            <person name="Hepburn T."/>
            <person name="Howarth C."/>
            <person name="Jen D."/>
            <person name="Larson L."/>
            <person name="Mehta T."/>
            <person name="Neiman D."/>
            <person name="Pearson M."/>
            <person name="Roberts A."/>
            <person name="Saif S."/>
            <person name="Shea T."/>
            <person name="Shenoy N."/>
            <person name="Sisk P."/>
            <person name="Stolte C."/>
            <person name="Sykes S."/>
            <person name="Walk T."/>
            <person name="White J."/>
            <person name="Yandava C."/>
            <person name="Haas B."/>
            <person name="Nusbaum C."/>
            <person name="Birren B."/>
        </authorList>
    </citation>
    <scope>NUCLEOTIDE SEQUENCE</scope>
    <source>
        <strain evidence="2">ATCC 64411</strain>
    </source>
</reference>
<accession>A0A0C4E480</accession>
<dbReference type="eggNOG" id="KOG1454">
    <property type="taxonomic scope" value="Eukaryota"/>
</dbReference>
<name>A0A0C4E480_MAGP6</name>
<reference evidence="4" key="2">
    <citation type="submission" date="2010-05" db="EMBL/GenBank/DDBJ databases">
        <title>The genome sequence of Magnaporthe poae strain ATCC 64411.</title>
        <authorList>
            <person name="Ma L.-J."/>
            <person name="Dead R."/>
            <person name="Young S."/>
            <person name="Zeng Q."/>
            <person name="Koehrsen M."/>
            <person name="Alvarado L."/>
            <person name="Berlin A."/>
            <person name="Chapman S.B."/>
            <person name="Chen Z."/>
            <person name="Freedman E."/>
            <person name="Gellesch M."/>
            <person name="Goldberg J."/>
            <person name="Griggs A."/>
            <person name="Gujja S."/>
            <person name="Heilman E.R."/>
            <person name="Heiman D."/>
            <person name="Hepburn T."/>
            <person name="Howarth C."/>
            <person name="Jen D."/>
            <person name="Larson L."/>
            <person name="Mehta T."/>
            <person name="Neiman D."/>
            <person name="Pearson M."/>
            <person name="Roberts A."/>
            <person name="Saif S."/>
            <person name="Shea T."/>
            <person name="Shenoy N."/>
            <person name="Sisk P."/>
            <person name="Stolte C."/>
            <person name="Sykes S."/>
            <person name="Walk T."/>
            <person name="White J."/>
            <person name="Yandava C."/>
            <person name="Haas B."/>
            <person name="Nusbaum C."/>
            <person name="Birren B."/>
        </authorList>
    </citation>
    <scope>NUCLEOTIDE SEQUENCE [LARGE SCALE GENOMIC DNA]</scope>
    <source>
        <strain evidence="4">ATCC 64411 / 73-15</strain>
    </source>
</reference>
<organism evidence="3 4">
    <name type="scientific">Magnaporthiopsis poae (strain ATCC 64411 / 73-15)</name>
    <name type="common">Kentucky bluegrass fungus</name>
    <name type="synonym">Magnaporthe poae</name>
    <dbReference type="NCBI Taxonomy" id="644358"/>
    <lineage>
        <taxon>Eukaryota</taxon>
        <taxon>Fungi</taxon>
        <taxon>Dikarya</taxon>
        <taxon>Ascomycota</taxon>
        <taxon>Pezizomycotina</taxon>
        <taxon>Sordariomycetes</taxon>
        <taxon>Sordariomycetidae</taxon>
        <taxon>Magnaporthales</taxon>
        <taxon>Magnaporthaceae</taxon>
        <taxon>Magnaporthiopsis</taxon>
    </lineage>
</organism>
<dbReference type="EMBL" id="ADBL01001759">
    <property type="status" value="NOT_ANNOTATED_CDS"/>
    <property type="molecule type" value="Genomic_DNA"/>
</dbReference>
<dbReference type="OMA" id="CQTLIIT"/>
<evidence type="ECO:0000313" key="3">
    <source>
        <dbReference type="EnsemblFungi" id="MAPG_07269T0"/>
    </source>
</evidence>
<dbReference type="InterPro" id="IPR029058">
    <property type="entry name" value="AB_hydrolase_fold"/>
</dbReference>
<dbReference type="SUPFAM" id="SSF53474">
    <property type="entry name" value="alpha/beta-Hydrolases"/>
    <property type="match status" value="1"/>
</dbReference>
<dbReference type="PANTHER" id="PTHR43798">
    <property type="entry name" value="MONOACYLGLYCEROL LIPASE"/>
    <property type="match status" value="1"/>
</dbReference>
<dbReference type="EMBL" id="GL876971">
    <property type="protein sequence ID" value="KLU88282.1"/>
    <property type="molecule type" value="Genomic_DNA"/>
</dbReference>
<dbReference type="STRING" id="644358.A0A0C4E480"/>
<dbReference type="VEuPathDB" id="FungiDB:MAPG_07269"/>
<evidence type="ECO:0000313" key="2">
    <source>
        <dbReference type="EMBL" id="KLU88282.1"/>
    </source>
</evidence>
<reference evidence="3" key="4">
    <citation type="journal article" date="2015" name="G3 (Bethesda)">
        <title>Genome sequences of three phytopathogenic species of the Magnaporthaceae family of fungi.</title>
        <authorList>
            <person name="Okagaki L.H."/>
            <person name="Nunes C.C."/>
            <person name="Sailsbery J."/>
            <person name="Clay B."/>
            <person name="Brown D."/>
            <person name="John T."/>
            <person name="Oh Y."/>
            <person name="Young N."/>
            <person name="Fitzgerald M."/>
            <person name="Haas B.J."/>
            <person name="Zeng Q."/>
            <person name="Young S."/>
            <person name="Adiconis X."/>
            <person name="Fan L."/>
            <person name="Levin J.Z."/>
            <person name="Mitchell T.K."/>
            <person name="Okubara P.A."/>
            <person name="Farman M.L."/>
            <person name="Kohn L.M."/>
            <person name="Birren B."/>
            <person name="Ma L.-J."/>
            <person name="Dean R.A."/>
        </authorList>
    </citation>
    <scope>NUCLEOTIDE SEQUENCE</scope>
    <source>
        <strain evidence="3">ATCC 64411 / 73-15</strain>
    </source>
</reference>
<dbReference type="GO" id="GO:0016020">
    <property type="term" value="C:membrane"/>
    <property type="evidence" value="ECO:0007669"/>
    <property type="project" value="TreeGrafter"/>
</dbReference>
<dbReference type="EMBL" id="ADBL01001760">
    <property type="status" value="NOT_ANNOTATED_CDS"/>
    <property type="molecule type" value="Genomic_DNA"/>
</dbReference>
<dbReference type="Proteomes" id="UP000011715">
    <property type="component" value="Unassembled WGS sequence"/>
</dbReference>
<feature type="domain" description="AB hydrolase-1" evidence="1">
    <location>
        <begin position="36"/>
        <end position="245"/>
    </location>
</feature>
<dbReference type="InterPro" id="IPR000073">
    <property type="entry name" value="AB_hydrolase_1"/>
</dbReference>
<evidence type="ECO:0000259" key="1">
    <source>
        <dbReference type="Pfam" id="PF12697"/>
    </source>
</evidence>
<keyword evidence="4" id="KW-1185">Reference proteome</keyword>
<dbReference type="AlphaFoldDB" id="A0A0C4E480"/>
<dbReference type="InterPro" id="IPR050266">
    <property type="entry name" value="AB_hydrolase_sf"/>
</dbReference>
<evidence type="ECO:0000313" key="4">
    <source>
        <dbReference type="Proteomes" id="UP000011715"/>
    </source>
</evidence>
<dbReference type="Pfam" id="PF12697">
    <property type="entry name" value="Abhydrolase_6"/>
    <property type="match status" value="1"/>
</dbReference>
<dbReference type="PANTHER" id="PTHR43798:SF33">
    <property type="entry name" value="HYDROLASE, PUTATIVE (AFU_ORTHOLOGUE AFUA_2G14860)-RELATED"/>
    <property type="match status" value="1"/>
</dbReference>
<dbReference type="Gene3D" id="3.40.50.1820">
    <property type="entry name" value="alpha/beta hydrolase"/>
    <property type="match status" value="2"/>
</dbReference>
<protein>
    <recommendedName>
        <fullName evidence="1">AB hydrolase-1 domain-containing protein</fullName>
    </recommendedName>
</protein>
<reference evidence="3" key="5">
    <citation type="submission" date="2015-06" db="UniProtKB">
        <authorList>
            <consortium name="EnsemblFungi"/>
        </authorList>
    </citation>
    <scope>IDENTIFICATION</scope>
    <source>
        <strain evidence="3">ATCC 64411</strain>
    </source>
</reference>
<reference evidence="2" key="3">
    <citation type="submission" date="2011-03" db="EMBL/GenBank/DDBJ databases">
        <title>Annotation of Magnaporthe poae ATCC 64411.</title>
        <authorList>
            <person name="Ma L.-J."/>
            <person name="Dead R."/>
            <person name="Young S.K."/>
            <person name="Zeng Q."/>
            <person name="Gargeya S."/>
            <person name="Fitzgerald M."/>
            <person name="Haas B."/>
            <person name="Abouelleil A."/>
            <person name="Alvarado L."/>
            <person name="Arachchi H.M."/>
            <person name="Berlin A."/>
            <person name="Brown A."/>
            <person name="Chapman S.B."/>
            <person name="Chen Z."/>
            <person name="Dunbar C."/>
            <person name="Freedman E."/>
            <person name="Gearin G."/>
            <person name="Gellesch M."/>
            <person name="Goldberg J."/>
            <person name="Griggs A."/>
            <person name="Gujja S."/>
            <person name="Heiman D."/>
            <person name="Howarth C."/>
            <person name="Larson L."/>
            <person name="Lui A."/>
            <person name="MacDonald P.J.P."/>
            <person name="Mehta T."/>
            <person name="Montmayeur A."/>
            <person name="Murphy C."/>
            <person name="Neiman D."/>
            <person name="Pearson M."/>
            <person name="Priest M."/>
            <person name="Roberts A."/>
            <person name="Saif S."/>
            <person name="Shea T."/>
            <person name="Shenoy N."/>
            <person name="Sisk P."/>
            <person name="Stolte C."/>
            <person name="Sykes S."/>
            <person name="Yandava C."/>
            <person name="Wortman J."/>
            <person name="Nusbaum C."/>
            <person name="Birren B."/>
        </authorList>
    </citation>
    <scope>NUCLEOTIDE SEQUENCE</scope>
    <source>
        <strain evidence="2">ATCC 64411</strain>
    </source>
</reference>